<dbReference type="EMBL" id="CP037746">
    <property type="protein sequence ID" value="QBL13880.1"/>
    <property type="molecule type" value="Genomic_DNA"/>
</dbReference>
<proteinExistence type="predicted"/>
<dbReference type="InterPro" id="IPR012349">
    <property type="entry name" value="Split_barrel_FMN-bd"/>
</dbReference>
<gene>
    <name evidence="1" type="ORF">A9460_05970</name>
    <name evidence="2" type="ORF">FPD38_03880</name>
    <name evidence="3" type="ORF">FVD15_01375</name>
</gene>
<dbReference type="EMBL" id="VRMB01000006">
    <property type="protein sequence ID" value="TXK70706.1"/>
    <property type="molecule type" value="Genomic_DNA"/>
</dbReference>
<evidence type="ECO:0000313" key="5">
    <source>
        <dbReference type="Proteomes" id="UP000321325"/>
    </source>
</evidence>
<protein>
    <submittedName>
        <fullName evidence="2">Pyridoxine 5'-phosphate oxidase family protein</fullName>
    </submittedName>
</protein>
<dbReference type="SUPFAM" id="SSF50475">
    <property type="entry name" value="FMN-binding split barrel"/>
    <property type="match status" value="1"/>
</dbReference>
<reference evidence="2 6" key="2">
    <citation type="submission" date="2019-07" db="EMBL/GenBank/DDBJ databases">
        <title>Rapid identification of Enteric Bacteria from Whole Genome Sequences (WGS) using Average Nucleotide Identity (ANI).</title>
        <authorList>
            <person name="Lane C."/>
        </authorList>
    </citation>
    <scope>NUCLEOTIDE SEQUENCE [LARGE SCALE GENOMIC DNA]</scope>
    <source>
        <strain evidence="3 5">2010D-8464</strain>
        <strain evidence="2 6">2016D-0084</strain>
    </source>
</reference>
<accession>A0A5C8L076</accession>
<dbReference type="EMBL" id="VOWJ01000021">
    <property type="protein sequence ID" value="TXE88443.1"/>
    <property type="molecule type" value="Genomic_DNA"/>
</dbReference>
<dbReference type="AlphaFoldDB" id="A0A5C8L076"/>
<evidence type="ECO:0000313" key="6">
    <source>
        <dbReference type="Proteomes" id="UP000321629"/>
    </source>
</evidence>
<organism evidence="2 6">
    <name type="scientific">Campylobacter volucris</name>
    <dbReference type="NCBI Taxonomy" id="1031542"/>
    <lineage>
        <taxon>Bacteria</taxon>
        <taxon>Pseudomonadati</taxon>
        <taxon>Campylobacterota</taxon>
        <taxon>Epsilonproteobacteria</taxon>
        <taxon>Campylobacterales</taxon>
        <taxon>Campylobacteraceae</taxon>
        <taxon>Campylobacter</taxon>
    </lineage>
</organism>
<reference evidence="1 4" key="1">
    <citation type="submission" date="2019-02" db="EMBL/GenBank/DDBJ databases">
        <title>Use of ANI for Rapid Identification of Enteric Bacteria.</title>
        <authorList>
            <person name="Pruckler J."/>
            <person name="Lane C."/>
            <person name="Aubert R."/>
        </authorList>
    </citation>
    <scope>NUCLEOTIDE SEQUENCE [LARGE SCALE GENOMIC DNA]</scope>
    <source>
        <strain evidence="1 4">2014D-0083</strain>
    </source>
</reference>
<dbReference type="RefSeq" id="WP_039665220.1">
    <property type="nucleotide sequence ID" value="NZ_CP037746.1"/>
</dbReference>
<evidence type="ECO:0000313" key="2">
    <source>
        <dbReference type="EMBL" id="TXE88443.1"/>
    </source>
</evidence>
<dbReference type="OrthoDB" id="663512at2"/>
<dbReference type="GeneID" id="66287111"/>
<evidence type="ECO:0000313" key="4">
    <source>
        <dbReference type="Proteomes" id="UP000293421"/>
    </source>
</evidence>
<dbReference type="Gene3D" id="2.30.110.10">
    <property type="entry name" value="Electron Transport, Fmn-binding Protein, Chain A"/>
    <property type="match status" value="1"/>
</dbReference>
<dbReference type="Proteomes" id="UP000293421">
    <property type="component" value="Chromosome"/>
</dbReference>
<dbReference type="Proteomes" id="UP000321629">
    <property type="component" value="Unassembled WGS sequence"/>
</dbReference>
<evidence type="ECO:0000313" key="1">
    <source>
        <dbReference type="EMBL" id="QBL13880.1"/>
    </source>
</evidence>
<dbReference type="Proteomes" id="UP000321325">
    <property type="component" value="Unassembled WGS sequence"/>
</dbReference>
<evidence type="ECO:0000313" key="3">
    <source>
        <dbReference type="EMBL" id="TXK70706.1"/>
    </source>
</evidence>
<sequence>MHEKIQDFILSQKVLSLGILDDDQGVYCASCYYAFDVKNLALIFASHSHTKHIQLAYKYPNISANIAYDNNTLKFIKGLQIKAIFKEATKEQEKIYFKKFAFAKFSDANLYALEIQWAKYTDNQILLNKKLEFKRCL</sequence>
<keyword evidence="5" id="KW-1185">Reference proteome</keyword>
<name>A0A5C8L076_9BACT</name>